<keyword evidence="21" id="KW-1185">Reference proteome</keyword>
<dbReference type="PANTHER" id="PTHR45631:SF156">
    <property type="entry name" value="PROTEIN KINASE DOMAIN-CONTAINING PROTEIN"/>
    <property type="match status" value="1"/>
</dbReference>
<keyword evidence="9 16" id="KW-0547">Nucleotide-binding</keyword>
<dbReference type="FunFam" id="3.30.200.20:FF:000394">
    <property type="entry name" value="Leucine-rich repeat receptor-like protein kinase"/>
    <property type="match status" value="1"/>
</dbReference>
<keyword evidence="10" id="KW-0418">Kinase</keyword>
<keyword evidence="8" id="KW-0677">Repeat</keyword>
<comment type="subcellular location">
    <subcellularLocation>
        <location evidence="1">Cell membrane</location>
        <topology evidence="1">Single-pass membrane protein</topology>
    </subcellularLocation>
</comment>
<feature type="compositionally biased region" description="Polar residues" evidence="17">
    <location>
        <begin position="844"/>
        <end position="859"/>
    </location>
</feature>
<accession>A0A3B5YS55</accession>
<dbReference type="SMART" id="SM00220">
    <property type="entry name" value="S_TKc"/>
    <property type="match status" value="1"/>
</dbReference>
<dbReference type="Gramene" id="TraesNOR1B03G00194770.1">
    <property type="protein sequence ID" value="TraesNOR1B03G00194770.1"/>
    <property type="gene ID" value="TraesNOR1B03G00194770"/>
</dbReference>
<dbReference type="PANTHER" id="PTHR45631">
    <property type="entry name" value="OS07G0107800 PROTEIN-RELATED"/>
    <property type="match status" value="1"/>
</dbReference>
<sequence length="877" mass="96818">MNYNISAEYLGFSRRGHNLRSFPDGVRNCYTLRSLVSGLKYLIRAGFLYGNYDGLNRPPASFDLHIGVNFWKTVNMSTWGADQGNTATVEAIIVVPNDLLQVCLVNTGSGTPFISSLDLRPLKRTFYPQATAEQGLVMLARLNAAPVNKTGTIRYPDDPHDRLWYPWFDATIWAEISTTERVYGVGDDLFEVPWKVMQTAIVTRNTSKNIWFGWESLDAEPRDDDPSRPGYVAILHFAELQLLNASNGELRQFYINLNDELAYPTGFTPEHLVSNAIYDTKPSRHSGYNFSINATANSTLPPILNAVEVYYVIPTTNLGTDSQDASAAMVIKAKYGVRKNWMGDPCFPRTMAWDGLNCSYAAANPPRITSINLSSSGLKSDISSSFTHLKALQYLDLSNNNLTGSIPDALSQLSSLTVIDLSGNQLNGSIPSGLLKRIQDGSLDLRHGNNPNMCTDGNSCQLAAIRKSKLAIYVAVPILVVIVSVSLLVLFFLRRRNQQKGSMKNRTTVKPQNEEAMSTSYGGDDDSLRLVENRRFTYEELERITNGFDRVLGQGGFGYVYDGFLEDGTQVAVKLRSHSSNQGVKEFLAEAQILTRIHHKNLVSMIGYCKDGEYMALVYEYMAQGTLREHIAGSGRTGGCLPWRQRLKNALEPAQGLEYLHMGCNPPLIHRDVKATNILLNARLEAKIADFGLTKAFDYHNNTLLFTNTLAFTPGYVDPEYQATMQPTTKSDVYSFGVVLLELVTGKPAILSDPEPTSIVLWARQRLARGNMEGVVDARMQGGYDINGVWKVAEIALKCTTQGSAQRPTMADVVTQLQECVELEEGRAPSFHTGGSSGDDNHNAYGSAQSTNVSSNTAFETELRIPTVATDPGPTAR</sequence>
<dbReference type="InterPro" id="IPR001245">
    <property type="entry name" value="Ser-Thr/Tyr_kinase_cat_dom"/>
</dbReference>
<dbReference type="OMA" id="MENDCYI"/>
<dbReference type="Pfam" id="PF13855">
    <property type="entry name" value="LRR_8"/>
    <property type="match status" value="1"/>
</dbReference>
<reference evidence="20" key="2">
    <citation type="submission" date="2018-10" db="UniProtKB">
        <authorList>
            <consortium name="EnsemblPlants"/>
        </authorList>
    </citation>
    <scope>IDENTIFICATION</scope>
</reference>
<dbReference type="GO" id="GO:0005524">
    <property type="term" value="F:ATP binding"/>
    <property type="evidence" value="ECO:0007669"/>
    <property type="project" value="UniProtKB-UniRule"/>
</dbReference>
<name>A0A3B5YS55_WHEAT</name>
<dbReference type="Gene3D" id="3.30.200.20">
    <property type="entry name" value="Phosphorylase Kinase, domain 1"/>
    <property type="match status" value="1"/>
</dbReference>
<dbReference type="SUPFAM" id="SSF56112">
    <property type="entry name" value="Protein kinase-like (PK-like)"/>
    <property type="match status" value="1"/>
</dbReference>
<dbReference type="EnsemblPlants" id="TraesCS1B02G039600.1">
    <property type="protein sequence ID" value="TraesCS1B02G039600.1"/>
    <property type="gene ID" value="TraesCS1B02G039600"/>
</dbReference>
<evidence type="ECO:0000256" key="16">
    <source>
        <dbReference type="PROSITE-ProRule" id="PRU10141"/>
    </source>
</evidence>
<dbReference type="InterPro" id="IPR032675">
    <property type="entry name" value="LRR_dom_sf"/>
</dbReference>
<keyword evidence="7" id="KW-0732">Signal</keyword>
<dbReference type="FunFam" id="3.80.10.10:FF:000129">
    <property type="entry name" value="Leucine-rich repeat receptor-like kinase"/>
    <property type="match status" value="1"/>
</dbReference>
<dbReference type="InterPro" id="IPR001611">
    <property type="entry name" value="Leu-rich_rpt"/>
</dbReference>
<evidence type="ECO:0000256" key="14">
    <source>
        <dbReference type="ARBA" id="ARBA00047899"/>
    </source>
</evidence>
<dbReference type="PaxDb" id="4565-Traes_1BS_0EFA39696.1"/>
<dbReference type="InterPro" id="IPR024788">
    <property type="entry name" value="Malectin-like_Carb-bd_dom"/>
</dbReference>
<keyword evidence="5" id="KW-0808">Transferase</keyword>
<feature type="binding site" evidence="16">
    <location>
        <position position="574"/>
    </location>
    <ligand>
        <name>ATP</name>
        <dbReference type="ChEBI" id="CHEBI:30616"/>
    </ligand>
</feature>
<dbReference type="InterPro" id="IPR011009">
    <property type="entry name" value="Kinase-like_dom_sf"/>
</dbReference>
<dbReference type="PROSITE" id="PS50011">
    <property type="entry name" value="PROTEIN_KINASE_DOM"/>
    <property type="match status" value="1"/>
</dbReference>
<keyword evidence="11 16" id="KW-0067">ATP-binding</keyword>
<evidence type="ECO:0000256" key="12">
    <source>
        <dbReference type="ARBA" id="ARBA00022989"/>
    </source>
</evidence>
<dbReference type="Gramene" id="TraesCS1B03G0080000.1">
    <property type="protein sequence ID" value="TraesCS1B03G0080000.1.CDS"/>
    <property type="gene ID" value="TraesCS1B03G0080000"/>
</dbReference>
<proteinExistence type="predicted"/>
<feature type="transmembrane region" description="Helical" evidence="18">
    <location>
        <begin position="470"/>
        <end position="493"/>
    </location>
</feature>
<evidence type="ECO:0000256" key="5">
    <source>
        <dbReference type="ARBA" id="ARBA00022679"/>
    </source>
</evidence>
<dbReference type="InterPro" id="IPR008271">
    <property type="entry name" value="Ser/Thr_kinase_AS"/>
</dbReference>
<dbReference type="Gramene" id="TraesJAG1B03G00193180.1">
    <property type="protein sequence ID" value="TraesJAG1B03G00193180.1"/>
    <property type="gene ID" value="TraesJAG1B03G00193180"/>
</dbReference>
<dbReference type="Gramene" id="TraesWEE_scaffold_007524_01G000400.1">
    <property type="protein sequence ID" value="TraesWEE_scaffold_007524_01G000400.1"/>
    <property type="gene ID" value="TraesWEE_scaffold_007524_01G000400"/>
</dbReference>
<evidence type="ECO:0000313" key="20">
    <source>
        <dbReference type="EnsemblPlants" id="TraesCS1B02G039600.1"/>
    </source>
</evidence>
<evidence type="ECO:0000259" key="19">
    <source>
        <dbReference type="PROSITE" id="PS50011"/>
    </source>
</evidence>
<dbReference type="AlphaFoldDB" id="A0A3B5YS55"/>
<keyword evidence="12 18" id="KW-1133">Transmembrane helix</keyword>
<dbReference type="InterPro" id="IPR000719">
    <property type="entry name" value="Prot_kinase_dom"/>
</dbReference>
<keyword evidence="3" id="KW-0723">Serine/threonine-protein kinase</keyword>
<dbReference type="SMART" id="SM00369">
    <property type="entry name" value="LRR_TYP"/>
    <property type="match status" value="2"/>
</dbReference>
<dbReference type="PROSITE" id="PS51450">
    <property type="entry name" value="LRR"/>
    <property type="match status" value="1"/>
</dbReference>
<feature type="domain" description="Protein kinase" evidence="19">
    <location>
        <begin position="546"/>
        <end position="821"/>
    </location>
</feature>
<evidence type="ECO:0000256" key="11">
    <source>
        <dbReference type="ARBA" id="ARBA00022840"/>
    </source>
</evidence>
<evidence type="ECO:0000256" key="6">
    <source>
        <dbReference type="ARBA" id="ARBA00022692"/>
    </source>
</evidence>
<evidence type="ECO:0000256" key="3">
    <source>
        <dbReference type="ARBA" id="ARBA00022527"/>
    </source>
</evidence>
<feature type="region of interest" description="Disordered" evidence="17">
    <location>
        <begin position="502"/>
        <end position="521"/>
    </location>
</feature>
<organism evidence="20">
    <name type="scientific">Triticum aestivum</name>
    <name type="common">Wheat</name>
    <dbReference type="NCBI Taxonomy" id="4565"/>
    <lineage>
        <taxon>Eukaryota</taxon>
        <taxon>Viridiplantae</taxon>
        <taxon>Streptophyta</taxon>
        <taxon>Embryophyta</taxon>
        <taxon>Tracheophyta</taxon>
        <taxon>Spermatophyta</taxon>
        <taxon>Magnoliopsida</taxon>
        <taxon>Liliopsida</taxon>
        <taxon>Poales</taxon>
        <taxon>Poaceae</taxon>
        <taxon>BOP clade</taxon>
        <taxon>Pooideae</taxon>
        <taxon>Triticodae</taxon>
        <taxon>Triticeae</taxon>
        <taxon>Triticinae</taxon>
        <taxon>Triticum</taxon>
    </lineage>
</organism>
<protein>
    <recommendedName>
        <fullName evidence="2">non-specific serine/threonine protein kinase</fullName>
        <ecNumber evidence="2">2.7.11.1</ecNumber>
    </recommendedName>
</protein>
<keyword evidence="6 18" id="KW-0812">Transmembrane</keyword>
<feature type="region of interest" description="Disordered" evidence="17">
    <location>
        <begin position="828"/>
        <end position="877"/>
    </location>
</feature>
<dbReference type="EC" id="2.7.11.1" evidence="2"/>
<comment type="catalytic activity">
    <reaction evidence="14">
        <text>L-threonyl-[protein] + ATP = O-phospho-L-threonyl-[protein] + ADP + H(+)</text>
        <dbReference type="Rhea" id="RHEA:46608"/>
        <dbReference type="Rhea" id="RHEA-COMP:11060"/>
        <dbReference type="Rhea" id="RHEA-COMP:11605"/>
        <dbReference type="ChEBI" id="CHEBI:15378"/>
        <dbReference type="ChEBI" id="CHEBI:30013"/>
        <dbReference type="ChEBI" id="CHEBI:30616"/>
        <dbReference type="ChEBI" id="CHEBI:61977"/>
        <dbReference type="ChEBI" id="CHEBI:456216"/>
        <dbReference type="EC" id="2.7.11.1"/>
    </reaction>
</comment>
<dbReference type="PROSITE" id="PS00107">
    <property type="entry name" value="PROTEIN_KINASE_ATP"/>
    <property type="match status" value="1"/>
</dbReference>
<keyword evidence="4" id="KW-0433">Leucine-rich repeat</keyword>
<dbReference type="Gene3D" id="1.10.510.10">
    <property type="entry name" value="Transferase(Phosphotransferase) domain 1"/>
    <property type="match status" value="1"/>
</dbReference>
<dbReference type="SMR" id="A0A3B5YS55"/>
<evidence type="ECO:0000256" key="18">
    <source>
        <dbReference type="SAM" id="Phobius"/>
    </source>
</evidence>
<evidence type="ECO:0000256" key="8">
    <source>
        <dbReference type="ARBA" id="ARBA00022737"/>
    </source>
</evidence>
<dbReference type="Gene3D" id="3.80.10.10">
    <property type="entry name" value="Ribonuclease Inhibitor"/>
    <property type="match status" value="1"/>
</dbReference>
<evidence type="ECO:0000256" key="15">
    <source>
        <dbReference type="ARBA" id="ARBA00048679"/>
    </source>
</evidence>
<dbReference type="PROSITE" id="PS00108">
    <property type="entry name" value="PROTEIN_KINASE_ST"/>
    <property type="match status" value="1"/>
</dbReference>
<keyword evidence="13 18" id="KW-0472">Membrane</keyword>
<dbReference type="InterPro" id="IPR017441">
    <property type="entry name" value="Protein_kinase_ATP_BS"/>
</dbReference>
<evidence type="ECO:0000313" key="21">
    <source>
        <dbReference type="Proteomes" id="UP000019116"/>
    </source>
</evidence>
<evidence type="ECO:0000256" key="17">
    <source>
        <dbReference type="SAM" id="MobiDB-lite"/>
    </source>
</evidence>
<evidence type="ECO:0000256" key="7">
    <source>
        <dbReference type="ARBA" id="ARBA00022729"/>
    </source>
</evidence>
<comment type="catalytic activity">
    <reaction evidence="15">
        <text>L-seryl-[protein] + ATP = O-phospho-L-seryl-[protein] + ADP + H(+)</text>
        <dbReference type="Rhea" id="RHEA:17989"/>
        <dbReference type="Rhea" id="RHEA-COMP:9863"/>
        <dbReference type="Rhea" id="RHEA-COMP:11604"/>
        <dbReference type="ChEBI" id="CHEBI:15378"/>
        <dbReference type="ChEBI" id="CHEBI:29999"/>
        <dbReference type="ChEBI" id="CHEBI:30616"/>
        <dbReference type="ChEBI" id="CHEBI:83421"/>
        <dbReference type="ChEBI" id="CHEBI:456216"/>
        <dbReference type="EC" id="2.7.11.1"/>
    </reaction>
</comment>
<dbReference type="GO" id="GO:0005886">
    <property type="term" value="C:plasma membrane"/>
    <property type="evidence" value="ECO:0007669"/>
    <property type="project" value="UniProtKB-SubCell"/>
</dbReference>
<dbReference type="SUPFAM" id="SSF52058">
    <property type="entry name" value="L domain-like"/>
    <property type="match status" value="1"/>
</dbReference>
<evidence type="ECO:0000256" key="10">
    <source>
        <dbReference type="ARBA" id="ARBA00022777"/>
    </source>
</evidence>
<evidence type="ECO:0000256" key="2">
    <source>
        <dbReference type="ARBA" id="ARBA00012513"/>
    </source>
</evidence>
<dbReference type="Pfam" id="PF07714">
    <property type="entry name" value="PK_Tyr_Ser-Thr"/>
    <property type="match status" value="1"/>
</dbReference>
<dbReference type="PRINTS" id="PR00019">
    <property type="entry name" value="LEURICHRPT"/>
</dbReference>
<evidence type="ECO:0000256" key="13">
    <source>
        <dbReference type="ARBA" id="ARBA00023136"/>
    </source>
</evidence>
<evidence type="ECO:0000256" key="4">
    <source>
        <dbReference type="ARBA" id="ARBA00022614"/>
    </source>
</evidence>
<evidence type="ECO:0000256" key="9">
    <source>
        <dbReference type="ARBA" id="ARBA00022741"/>
    </source>
</evidence>
<dbReference type="Gramene" id="TraesCS1B02G039600.1">
    <property type="protein sequence ID" value="TraesCS1B02G039600.1"/>
    <property type="gene ID" value="TraesCS1B02G039600"/>
</dbReference>
<dbReference type="Pfam" id="PF12819">
    <property type="entry name" value="Malectin_like"/>
    <property type="match status" value="1"/>
</dbReference>
<dbReference type="InterPro" id="IPR003591">
    <property type="entry name" value="Leu-rich_rpt_typical-subtyp"/>
</dbReference>
<dbReference type="STRING" id="4565.A0A3B5YS55"/>
<dbReference type="GO" id="GO:0004674">
    <property type="term" value="F:protein serine/threonine kinase activity"/>
    <property type="evidence" value="ECO:0007669"/>
    <property type="project" value="UniProtKB-KW"/>
</dbReference>
<evidence type="ECO:0000256" key="1">
    <source>
        <dbReference type="ARBA" id="ARBA00004162"/>
    </source>
</evidence>
<dbReference type="Gramene" id="TraesKAR1B01G0018040.1">
    <property type="protein sequence ID" value="cds.TraesKAR1B01G0018040.1"/>
    <property type="gene ID" value="TraesKAR1B01G0018040"/>
</dbReference>
<dbReference type="Proteomes" id="UP000019116">
    <property type="component" value="Chromosome 1B"/>
</dbReference>
<reference evidence="20" key="1">
    <citation type="submission" date="2018-08" db="EMBL/GenBank/DDBJ databases">
        <authorList>
            <person name="Rossello M."/>
        </authorList>
    </citation>
    <scope>NUCLEOTIDE SEQUENCE [LARGE SCALE GENOMIC DNA]</scope>
    <source>
        <strain evidence="20">cv. Chinese Spring</strain>
    </source>
</reference>